<dbReference type="OrthoDB" id="3853857at2759"/>
<feature type="region of interest" description="Disordered" evidence="1">
    <location>
        <begin position="469"/>
        <end position="498"/>
    </location>
</feature>
<feature type="region of interest" description="Disordered" evidence="1">
    <location>
        <begin position="519"/>
        <end position="546"/>
    </location>
</feature>
<dbReference type="GO" id="GO:0046512">
    <property type="term" value="P:sphingosine biosynthetic process"/>
    <property type="evidence" value="ECO:0007669"/>
    <property type="project" value="TreeGrafter"/>
</dbReference>
<dbReference type="FunCoup" id="A0A316YYM9">
    <property type="interactions" value="145"/>
</dbReference>
<feature type="compositionally biased region" description="Low complexity" evidence="1">
    <location>
        <begin position="360"/>
        <end position="379"/>
    </location>
</feature>
<dbReference type="GO" id="GO:0016020">
    <property type="term" value="C:membrane"/>
    <property type="evidence" value="ECO:0007669"/>
    <property type="project" value="TreeGrafter"/>
</dbReference>
<feature type="region of interest" description="Disordered" evidence="1">
    <location>
        <begin position="342"/>
        <end position="391"/>
    </location>
</feature>
<dbReference type="InterPro" id="IPR017438">
    <property type="entry name" value="ATP-NAD_kinase_N"/>
</dbReference>
<sequence>MGEESNGAQTTAGRDDGKDPARISPVESIEVTIEGKPARLSFDDDLFWLNRQSSAEPARAYLLVPHQLVLHASFIPDSDGGSLLVRLLSPPLTSTGATPLLPFKKSKSRAQQILELQKSLVEEEEAAARDTSGSSPNKLQAQLEGPCTNLRLIKIEARIESPALAAGTINGGGEAVDPSFASQWAAKLMRLAYPHSSPHRRLKVLVNPVGGPGKALPLFTNRIRPVLEAAGCKLDVTITTHINHGLELARDLALDQYDAVVCVSGDGMLHEVLNGFAVRNDAQTALAMPVAPIPAGSGNAVALNLLGVAQGFNLALASLNAIKGTPLPIDVCSVTQPAIAKPKRSTTAASRSKRRSMNGVPSSSSTSTTASSPSSAVATLEPADADPQELTTAPAKPYSLHYSFLSQAIGLMADVDLGTEDMRALGDARFVIGYIGGVLANKVCEVDLDVKLGERGTMNKAEMRKKVLQTNQRADDVDGKVTAPDVPQGPDDGDHASLQHGAVTDLLPVEGEEPPALEIIDPSWPSRQANDTNPSENASQAAGPGPGWYRIKSTISALYAGKIPYVARDLLQFPFALPGDGCIDMALMLHGGGRSGKLRAINGAERGVVVYDRALAYFKVEAYRVTPHFQPGDKRLKKGGLVSIDGEHRPYLPFQVEVAPKLKFKVLSLYGKWVVPDVAPPEDKDP</sequence>
<feature type="compositionally biased region" description="Polar residues" evidence="1">
    <location>
        <begin position="525"/>
        <end position="540"/>
    </location>
</feature>
<dbReference type="InterPro" id="IPR016064">
    <property type="entry name" value="NAD/diacylglycerol_kinase_sf"/>
</dbReference>
<feature type="region of interest" description="Disordered" evidence="1">
    <location>
        <begin position="1"/>
        <end position="24"/>
    </location>
</feature>
<dbReference type="PROSITE" id="PS50146">
    <property type="entry name" value="DAGK"/>
    <property type="match status" value="1"/>
</dbReference>
<dbReference type="Gene3D" id="3.40.50.10330">
    <property type="entry name" value="Probable inorganic polyphosphate/atp-NAD kinase, domain 1"/>
    <property type="match status" value="1"/>
</dbReference>
<accession>A0A316YYM9</accession>
<dbReference type="PANTHER" id="PTHR12358">
    <property type="entry name" value="SPHINGOSINE KINASE"/>
    <property type="match status" value="1"/>
</dbReference>
<proteinExistence type="predicted"/>
<evidence type="ECO:0000313" key="4">
    <source>
        <dbReference type="Proteomes" id="UP000245768"/>
    </source>
</evidence>
<keyword evidence="4" id="KW-1185">Reference proteome</keyword>
<dbReference type="GO" id="GO:0005737">
    <property type="term" value="C:cytoplasm"/>
    <property type="evidence" value="ECO:0007669"/>
    <property type="project" value="TreeGrafter"/>
</dbReference>
<reference evidence="3 4" key="1">
    <citation type="journal article" date="2018" name="Mol. Biol. Evol.">
        <title>Broad Genomic Sampling Reveals a Smut Pathogenic Ancestry of the Fungal Clade Ustilaginomycotina.</title>
        <authorList>
            <person name="Kijpornyongpan T."/>
            <person name="Mondo S.J."/>
            <person name="Barry K."/>
            <person name="Sandor L."/>
            <person name="Lee J."/>
            <person name="Lipzen A."/>
            <person name="Pangilinan J."/>
            <person name="LaButti K."/>
            <person name="Hainaut M."/>
            <person name="Henrissat B."/>
            <person name="Grigoriev I.V."/>
            <person name="Spatafora J.W."/>
            <person name="Aime M.C."/>
        </authorList>
    </citation>
    <scope>NUCLEOTIDE SEQUENCE [LARGE SCALE GENOMIC DNA]</scope>
    <source>
        <strain evidence="3 4">MCA 4198</strain>
    </source>
</reference>
<dbReference type="Proteomes" id="UP000245768">
    <property type="component" value="Unassembled WGS sequence"/>
</dbReference>
<evidence type="ECO:0000256" key="1">
    <source>
        <dbReference type="SAM" id="MobiDB-lite"/>
    </source>
</evidence>
<dbReference type="SMART" id="SM00046">
    <property type="entry name" value="DAGKc"/>
    <property type="match status" value="1"/>
</dbReference>
<name>A0A316YYM9_9BASI</name>
<dbReference type="Pfam" id="PF00781">
    <property type="entry name" value="DAGK_cat"/>
    <property type="match status" value="1"/>
</dbReference>
<dbReference type="PANTHER" id="PTHR12358:SF31">
    <property type="entry name" value="ACYLGLYCEROL KINASE, MITOCHONDRIAL"/>
    <property type="match status" value="1"/>
</dbReference>
<dbReference type="EMBL" id="KZ819634">
    <property type="protein sequence ID" value="PWN93193.1"/>
    <property type="molecule type" value="Genomic_DNA"/>
</dbReference>
<evidence type="ECO:0000259" key="2">
    <source>
        <dbReference type="PROSITE" id="PS50146"/>
    </source>
</evidence>
<dbReference type="InParanoid" id="A0A316YYM9"/>
<feature type="domain" description="DAGKc" evidence="2">
    <location>
        <begin position="197"/>
        <end position="338"/>
    </location>
</feature>
<dbReference type="GO" id="GO:0016773">
    <property type="term" value="F:phosphotransferase activity, alcohol group as acceptor"/>
    <property type="evidence" value="ECO:0007669"/>
    <property type="project" value="UniProtKB-ARBA"/>
</dbReference>
<dbReference type="InterPro" id="IPR001206">
    <property type="entry name" value="Diacylglycerol_kinase_cat_dom"/>
</dbReference>
<organism evidence="3 4">
    <name type="scientific">Acaromyces ingoldii</name>
    <dbReference type="NCBI Taxonomy" id="215250"/>
    <lineage>
        <taxon>Eukaryota</taxon>
        <taxon>Fungi</taxon>
        <taxon>Dikarya</taxon>
        <taxon>Basidiomycota</taxon>
        <taxon>Ustilaginomycotina</taxon>
        <taxon>Exobasidiomycetes</taxon>
        <taxon>Exobasidiales</taxon>
        <taxon>Cryptobasidiaceae</taxon>
        <taxon>Acaromyces</taxon>
    </lineage>
</organism>
<dbReference type="SUPFAM" id="SSF111331">
    <property type="entry name" value="NAD kinase/diacylglycerol kinase-like"/>
    <property type="match status" value="1"/>
</dbReference>
<feature type="compositionally biased region" description="Polar residues" evidence="1">
    <location>
        <begin position="1"/>
        <end position="12"/>
    </location>
</feature>
<gene>
    <name evidence="3" type="ORF">FA10DRAFT_247337</name>
</gene>
<dbReference type="AlphaFoldDB" id="A0A316YYM9"/>
<dbReference type="GO" id="GO:0001727">
    <property type="term" value="F:lipid kinase activity"/>
    <property type="evidence" value="ECO:0007669"/>
    <property type="project" value="UniProtKB-ARBA"/>
</dbReference>
<dbReference type="Gene3D" id="2.60.200.40">
    <property type="match status" value="1"/>
</dbReference>
<evidence type="ECO:0000313" key="3">
    <source>
        <dbReference type="EMBL" id="PWN93193.1"/>
    </source>
</evidence>
<dbReference type="STRING" id="215250.A0A316YYM9"/>
<dbReference type="InterPro" id="IPR050187">
    <property type="entry name" value="Lipid_Phosphate_FormReg"/>
</dbReference>
<dbReference type="GeneID" id="37041365"/>
<dbReference type="RefSeq" id="XP_025380391.1">
    <property type="nucleotide sequence ID" value="XM_025519449.1"/>
</dbReference>
<protein>
    <recommendedName>
        <fullName evidence="2">DAGKc domain-containing protein</fullName>
    </recommendedName>
</protein>